<keyword evidence="3" id="KW-0813">Transport</keyword>
<dbReference type="EMBL" id="CAJNBJ010000002">
    <property type="protein sequence ID" value="CAE6728843.1"/>
    <property type="molecule type" value="Genomic_DNA"/>
</dbReference>
<dbReference type="InterPro" id="IPR051906">
    <property type="entry name" value="TolC-like"/>
</dbReference>
<proteinExistence type="inferred from homology"/>
<accession>A0ABM8R266</accession>
<evidence type="ECO:0000256" key="7">
    <source>
        <dbReference type="ARBA" id="ARBA00023237"/>
    </source>
</evidence>
<comment type="subcellular location">
    <subcellularLocation>
        <location evidence="1">Cell outer membrane</location>
    </subcellularLocation>
</comment>
<comment type="caution">
    <text evidence="9">The sequence shown here is derived from an EMBL/GenBank/DDBJ whole genome shotgun (WGS) entry which is preliminary data.</text>
</comment>
<keyword evidence="10" id="KW-1185">Reference proteome</keyword>
<dbReference type="Proteomes" id="UP000675880">
    <property type="component" value="Unassembled WGS sequence"/>
</dbReference>
<keyword evidence="5" id="KW-0812">Transmembrane</keyword>
<keyword evidence="7" id="KW-0998">Cell outer membrane</keyword>
<name>A0ABM8R266_9BACT</name>
<dbReference type="InterPro" id="IPR003423">
    <property type="entry name" value="OMP_efflux"/>
</dbReference>
<dbReference type="PANTHER" id="PTHR30026:SF20">
    <property type="entry name" value="OUTER MEMBRANE PROTEIN TOLC"/>
    <property type="match status" value="1"/>
</dbReference>
<dbReference type="PANTHER" id="PTHR30026">
    <property type="entry name" value="OUTER MEMBRANE PROTEIN TOLC"/>
    <property type="match status" value="1"/>
</dbReference>
<dbReference type="Pfam" id="PF02321">
    <property type="entry name" value="OEP"/>
    <property type="match status" value="1"/>
</dbReference>
<dbReference type="Gene3D" id="1.20.1600.10">
    <property type="entry name" value="Outer membrane efflux proteins (OEP)"/>
    <property type="match status" value="1"/>
</dbReference>
<organism evidence="9 10">
    <name type="scientific">Nitrospira defluvii</name>
    <dbReference type="NCBI Taxonomy" id="330214"/>
    <lineage>
        <taxon>Bacteria</taxon>
        <taxon>Pseudomonadati</taxon>
        <taxon>Nitrospirota</taxon>
        <taxon>Nitrospiria</taxon>
        <taxon>Nitrospirales</taxon>
        <taxon>Nitrospiraceae</taxon>
        <taxon>Nitrospira</taxon>
    </lineage>
</organism>
<sequence length="534" mass="59435">MVRPEGEFCQPYSYVEARVVGEMRGMIVYRVWCGATALLLVTGCMVTPSPVTKEEIQGRVSQDLLAIVQEQEPIEKPIDFYEATARALRYNLDAKVKAMQSALAHQQLNVAHYSLLPQVAVNAGFDGRNNFAGGGAQSLVDGRPILEPFTSMDKNVFSGNLSLSWDVLDFGLSYIRAKQAGDNMLIAEEERRRIAVRLLQDVRNAYWRAVSAERLLPQVRQLDGMIDKALSQSQAIVQRKLQAPLTPLNYRRDMLNIQREVQKLLRELSTAKIQLASLMGLPPGVSFEVQQPSRPAAPLIDNLDAESLEQQALTFRPELRTIDYQKRINAKEAKATLLELFPSMKLQFGGYYNSNSFFLYQNWLNYAAQVSWNLMGVFRVPAKYKAIEAQRAVLDAQSLALTMTVLTEVHVGAAQFMLAKDELGNARTYQETQQAIVEHTHSLWITNSTSELVLLREQVNQILAEVRLDVAQAGVETAYATLRSAVGEEAVPPSGPEQTLSGLADSLRQLWEPMPGGVSRPSGERQNDATAVVP</sequence>
<feature type="region of interest" description="Disordered" evidence="8">
    <location>
        <begin position="511"/>
        <end position="534"/>
    </location>
</feature>
<evidence type="ECO:0000256" key="1">
    <source>
        <dbReference type="ARBA" id="ARBA00004442"/>
    </source>
</evidence>
<evidence type="ECO:0000313" key="9">
    <source>
        <dbReference type="EMBL" id="CAE6728843.1"/>
    </source>
</evidence>
<protein>
    <submittedName>
        <fullName evidence="9">Transporter</fullName>
    </submittedName>
</protein>
<dbReference type="SUPFAM" id="SSF56954">
    <property type="entry name" value="Outer membrane efflux proteins (OEP)"/>
    <property type="match status" value="1"/>
</dbReference>
<keyword evidence="4" id="KW-1134">Transmembrane beta strand</keyword>
<evidence type="ECO:0000256" key="3">
    <source>
        <dbReference type="ARBA" id="ARBA00022448"/>
    </source>
</evidence>
<keyword evidence="6" id="KW-0472">Membrane</keyword>
<evidence type="ECO:0000313" key="10">
    <source>
        <dbReference type="Proteomes" id="UP000675880"/>
    </source>
</evidence>
<evidence type="ECO:0000256" key="8">
    <source>
        <dbReference type="SAM" id="MobiDB-lite"/>
    </source>
</evidence>
<reference evidence="9 10" key="1">
    <citation type="submission" date="2021-02" db="EMBL/GenBank/DDBJ databases">
        <authorList>
            <person name="Han P."/>
        </authorList>
    </citation>
    <scope>NUCLEOTIDE SEQUENCE [LARGE SCALE GENOMIC DNA]</scope>
    <source>
        <strain evidence="9">Candidatus Nitrospira sp. ZN2</strain>
    </source>
</reference>
<gene>
    <name evidence="9" type="ORF">NSPZN2_100250</name>
</gene>
<evidence type="ECO:0000256" key="2">
    <source>
        <dbReference type="ARBA" id="ARBA00007613"/>
    </source>
</evidence>
<evidence type="ECO:0000256" key="6">
    <source>
        <dbReference type="ARBA" id="ARBA00023136"/>
    </source>
</evidence>
<comment type="similarity">
    <text evidence="2">Belongs to the outer membrane factor (OMF) (TC 1.B.17) family.</text>
</comment>
<evidence type="ECO:0000256" key="5">
    <source>
        <dbReference type="ARBA" id="ARBA00022692"/>
    </source>
</evidence>
<evidence type="ECO:0000256" key="4">
    <source>
        <dbReference type="ARBA" id="ARBA00022452"/>
    </source>
</evidence>